<feature type="compositionally biased region" description="Polar residues" evidence="1">
    <location>
        <begin position="168"/>
        <end position="183"/>
    </location>
</feature>
<dbReference type="EMBL" id="JAIFTL010000116">
    <property type="protein sequence ID" value="KAG9323095.1"/>
    <property type="molecule type" value="Genomic_DNA"/>
</dbReference>
<feature type="region of interest" description="Disordered" evidence="1">
    <location>
        <begin position="155"/>
        <end position="239"/>
    </location>
</feature>
<feature type="compositionally biased region" description="Polar residues" evidence="1">
    <location>
        <begin position="111"/>
        <end position="131"/>
    </location>
</feature>
<accession>A0A9P8D1D5</accession>
<feature type="region of interest" description="Disordered" evidence="1">
    <location>
        <begin position="252"/>
        <end position="382"/>
    </location>
</feature>
<sequence>MGNTKSRHNPGGGGTAALSGPGTSGQSKSRSRHNKFHSGSSIGFVKPGRRHQQQQPLPNDSGHYSIHGFMGSPSSPVDRPETPLSAEPLAPSAAFAWNHPNLSSPGRLDQHQSTSESNLHQQYRSGKSQGVSGTGAMGRVAASGARTASRAMFSGEEESAGLAHGYNPGSSSNNHNRVSGLPTQQQHQHQRQASYPAQGLDANGNTRPTSGSPRQSNGRTSALHPPGHTPQHPMHRTSVSPSIVPFAEDDQLQSNGLGHHNGSSTGPFSGMVSSMAAVNLGGNEGRMTPNSSNVARVQRPTPHQEYYPSQTASGYHLPNPVPRSDPFKQQQQQQQLPPNEANAIYAPPDEVLYQQQQQQQPLQYTAKQPRLTTTYPSEREQRLPVKSATNMLAGAGPLIETSSASQRPPTADQVFARLARQFPTNPRETEKRERIYRWLDQIAEALTFNPDPETPGWIIPVYPDEADHPETPFYLDRITYELDLMSPIGKPFRKAIDVNCSSGAWALDMSMKFPRTVVYALDPLLETAHLPLRLPENCKFRMRDVRDQEGEFDLVHQRLGAFRTPIQEWTPHFAELRRLTKPGGWIQLAESNGMLVRGGVEALKVNRWVERAALSTGLNPMQMVEALMPTLLGAGLINVECYDYGIPVGDWAGARGQFAMRTYLEMVESLKEEIVEMNRLEEGIFEETIELMKMECLAEKAELVMKVIYAQKPPVTEDLWRTR</sequence>
<feature type="compositionally biased region" description="Polar residues" evidence="1">
    <location>
        <begin position="203"/>
        <end position="220"/>
    </location>
</feature>
<evidence type="ECO:0000313" key="3">
    <source>
        <dbReference type="Proteomes" id="UP000717515"/>
    </source>
</evidence>
<evidence type="ECO:0000256" key="1">
    <source>
        <dbReference type="SAM" id="MobiDB-lite"/>
    </source>
</evidence>
<feature type="compositionally biased region" description="Low complexity" evidence="1">
    <location>
        <begin position="16"/>
        <end position="25"/>
    </location>
</feature>
<dbReference type="AlphaFoldDB" id="A0A9P8D1D5"/>
<organism evidence="2 3">
    <name type="scientific">Mortierella alpina</name>
    <name type="common">Oleaginous fungus</name>
    <name type="synonym">Mortierella renispora</name>
    <dbReference type="NCBI Taxonomy" id="64518"/>
    <lineage>
        <taxon>Eukaryota</taxon>
        <taxon>Fungi</taxon>
        <taxon>Fungi incertae sedis</taxon>
        <taxon>Mucoromycota</taxon>
        <taxon>Mortierellomycotina</taxon>
        <taxon>Mortierellomycetes</taxon>
        <taxon>Mortierellales</taxon>
        <taxon>Mortierellaceae</taxon>
        <taxon>Mortierella</taxon>
    </lineage>
</organism>
<dbReference type="SUPFAM" id="SSF53335">
    <property type="entry name" value="S-adenosyl-L-methionine-dependent methyltransferases"/>
    <property type="match status" value="1"/>
</dbReference>
<comment type="caution">
    <text evidence="2">The sequence shown here is derived from an EMBL/GenBank/DDBJ whole genome shotgun (WGS) entry which is preliminary data.</text>
</comment>
<protein>
    <recommendedName>
        <fullName evidence="4">Methyltransferase domain-containing protein</fullName>
    </recommendedName>
</protein>
<feature type="region of interest" description="Disordered" evidence="1">
    <location>
        <begin position="1"/>
        <end position="143"/>
    </location>
</feature>
<feature type="compositionally biased region" description="Low complexity" evidence="1">
    <location>
        <begin position="83"/>
        <end position="96"/>
    </location>
</feature>
<dbReference type="InterPro" id="IPR029063">
    <property type="entry name" value="SAM-dependent_MTases_sf"/>
</dbReference>
<gene>
    <name evidence="2" type="ORF">KVV02_006810</name>
</gene>
<evidence type="ECO:0008006" key="4">
    <source>
        <dbReference type="Google" id="ProtNLM"/>
    </source>
</evidence>
<dbReference type="CDD" id="cd02440">
    <property type="entry name" value="AdoMet_MTases"/>
    <property type="match status" value="1"/>
</dbReference>
<name>A0A9P8D1D5_MORAP</name>
<proteinExistence type="predicted"/>
<dbReference type="Gene3D" id="3.40.50.150">
    <property type="entry name" value="Vaccinia Virus protein VP39"/>
    <property type="match status" value="1"/>
</dbReference>
<evidence type="ECO:0000313" key="2">
    <source>
        <dbReference type="EMBL" id="KAG9323095.1"/>
    </source>
</evidence>
<feature type="compositionally biased region" description="Polar residues" evidence="1">
    <location>
        <begin position="252"/>
        <end position="267"/>
    </location>
</feature>
<reference evidence="2" key="1">
    <citation type="submission" date="2021-07" db="EMBL/GenBank/DDBJ databases">
        <title>Draft genome of Mortierella alpina, strain LL118, isolated from an aspen leaf litter sample.</title>
        <authorList>
            <person name="Yang S."/>
            <person name="Vinatzer B.A."/>
        </authorList>
    </citation>
    <scope>NUCLEOTIDE SEQUENCE</scope>
    <source>
        <strain evidence="2">LL118</strain>
    </source>
</reference>
<dbReference type="Proteomes" id="UP000717515">
    <property type="component" value="Unassembled WGS sequence"/>
</dbReference>
<feature type="compositionally biased region" description="Polar residues" evidence="1">
    <location>
        <begin position="361"/>
        <end position="376"/>
    </location>
</feature>